<dbReference type="RefSeq" id="WP_260996899.1">
    <property type="nucleotide sequence ID" value="NZ_CP054475.1"/>
</dbReference>
<keyword evidence="1" id="KW-0732">Signal</keyword>
<name>A0ABY6ABB5_9GAMM</name>
<feature type="domain" description="EF-hand" evidence="2">
    <location>
        <begin position="37"/>
        <end position="64"/>
    </location>
</feature>
<dbReference type="SUPFAM" id="SSF47473">
    <property type="entry name" value="EF-hand"/>
    <property type="match status" value="1"/>
</dbReference>
<evidence type="ECO:0000256" key="1">
    <source>
        <dbReference type="SAM" id="SignalP"/>
    </source>
</evidence>
<evidence type="ECO:0000259" key="2">
    <source>
        <dbReference type="PROSITE" id="PS50222"/>
    </source>
</evidence>
<feature type="chain" id="PRO_5045110992" evidence="1">
    <location>
        <begin position="28"/>
        <end position="129"/>
    </location>
</feature>
<dbReference type="PROSITE" id="PS00018">
    <property type="entry name" value="EF_HAND_1"/>
    <property type="match status" value="2"/>
</dbReference>
<keyword evidence="4" id="KW-1185">Reference proteome</keyword>
<dbReference type="PROSITE" id="PS50222">
    <property type="entry name" value="EF_HAND_2"/>
    <property type="match status" value="2"/>
</dbReference>
<dbReference type="InterPro" id="IPR018247">
    <property type="entry name" value="EF_Hand_1_Ca_BS"/>
</dbReference>
<dbReference type="InterPro" id="IPR011992">
    <property type="entry name" value="EF-hand-dom_pair"/>
</dbReference>
<evidence type="ECO:0000313" key="4">
    <source>
        <dbReference type="Proteomes" id="UP001065322"/>
    </source>
</evidence>
<dbReference type="Proteomes" id="UP001065322">
    <property type="component" value="Chromosome"/>
</dbReference>
<evidence type="ECO:0000313" key="3">
    <source>
        <dbReference type="EMBL" id="UXD88153.1"/>
    </source>
</evidence>
<organism evidence="3 4">
    <name type="scientific">Thalassolituus hydrocarboniclasticus</name>
    <dbReference type="NCBI Taxonomy" id="2742796"/>
    <lineage>
        <taxon>Bacteria</taxon>
        <taxon>Pseudomonadati</taxon>
        <taxon>Pseudomonadota</taxon>
        <taxon>Gammaproteobacteria</taxon>
        <taxon>Oceanospirillales</taxon>
        <taxon>Oceanospirillaceae</taxon>
        <taxon>Thalassolituus</taxon>
    </lineage>
</organism>
<protein>
    <submittedName>
        <fullName evidence="3">EF-hand domain-containing protein</fullName>
    </submittedName>
</protein>
<dbReference type="EMBL" id="CP054475">
    <property type="protein sequence ID" value="UXD88153.1"/>
    <property type="molecule type" value="Genomic_DNA"/>
</dbReference>
<dbReference type="Pfam" id="PF13202">
    <property type="entry name" value="EF-hand_5"/>
    <property type="match status" value="2"/>
</dbReference>
<gene>
    <name evidence="3" type="ORF">HUF19_12260</name>
</gene>
<dbReference type="Gene3D" id="1.10.238.10">
    <property type="entry name" value="EF-hand"/>
    <property type="match status" value="1"/>
</dbReference>
<sequence length="129" mass="14438">MKTRYIALPVLSVLFSASFLLSTGAQAADVPARGPMAFSDYDTDKNGSISEAEFNAAHDKRMQNNSAAGMPMKGAAKRPMFSQFDSNNDGKLSAEELKNGQMHHQQEMMDMRKDQMMNMQNMHKKNMQQ</sequence>
<dbReference type="InterPro" id="IPR002048">
    <property type="entry name" value="EF_hand_dom"/>
</dbReference>
<dbReference type="CDD" id="cd00051">
    <property type="entry name" value="EFh"/>
    <property type="match status" value="1"/>
</dbReference>
<proteinExistence type="predicted"/>
<accession>A0ABY6ABB5</accession>
<reference evidence="4" key="1">
    <citation type="submission" date="2020-06" db="EMBL/GenBank/DDBJ databases">
        <title>Thalassolituus marinus alknpb1M-1, a hydrocarbon-degrading bacterium isolated from the deep-sea overlying water using an in-situ strategy from the South China Sea basin.</title>
        <authorList>
            <person name="Dong C."/>
            <person name="Chen Y."/>
            <person name="Shao Z."/>
        </authorList>
    </citation>
    <scope>NUCLEOTIDE SEQUENCE [LARGE SCALE GENOMIC DNA]</scope>
    <source>
        <strain evidence="4">alknpb1M-1</strain>
    </source>
</reference>
<feature type="domain" description="EF-hand" evidence="2">
    <location>
        <begin position="80"/>
        <end position="107"/>
    </location>
</feature>
<feature type="signal peptide" evidence="1">
    <location>
        <begin position="1"/>
        <end position="27"/>
    </location>
</feature>